<name>A0A1F5ZWW1_9BACT</name>
<dbReference type="SUPFAM" id="SSF82649">
    <property type="entry name" value="SufE/NifU"/>
    <property type="match status" value="1"/>
</dbReference>
<dbReference type="Pfam" id="PF01592">
    <property type="entry name" value="NifU_N"/>
    <property type="match status" value="1"/>
</dbReference>
<dbReference type="GO" id="GO:0016226">
    <property type="term" value="P:iron-sulfur cluster assembly"/>
    <property type="evidence" value="ECO:0007669"/>
    <property type="project" value="InterPro"/>
</dbReference>
<dbReference type="EMBL" id="MFJL01000005">
    <property type="protein sequence ID" value="OGG16931.1"/>
    <property type="molecule type" value="Genomic_DNA"/>
</dbReference>
<dbReference type="AlphaFoldDB" id="A0A1F5ZWW1"/>
<feature type="domain" description="NIF system FeS cluster assembly NifU N-terminal" evidence="1">
    <location>
        <begin position="5"/>
        <end position="125"/>
    </location>
</feature>
<dbReference type="Proteomes" id="UP000176923">
    <property type="component" value="Unassembled WGS sequence"/>
</dbReference>
<comment type="caution">
    <text evidence="2">The sequence shown here is derived from an EMBL/GenBank/DDBJ whole genome shotgun (WGS) entry which is preliminary data.</text>
</comment>
<sequence length="130" mass="14923">MDSLYRDYILDHYRHPQNFGTLENPDGASEEVNELCGDRIKMQIKFRISNFEFRIKDVKFYGEGCAIMIASASMLTEKVKGLKEDEIMKLNTDSVLEILGIELTPNRIKCAVLPLEALQKSLILAKKKRK</sequence>
<evidence type="ECO:0000313" key="2">
    <source>
        <dbReference type="EMBL" id="OGG16931.1"/>
    </source>
</evidence>
<evidence type="ECO:0000313" key="3">
    <source>
        <dbReference type="Proteomes" id="UP000176923"/>
    </source>
</evidence>
<dbReference type="Gene3D" id="3.90.1010.10">
    <property type="match status" value="1"/>
</dbReference>
<reference evidence="2 3" key="1">
    <citation type="journal article" date="2016" name="Nat. Commun.">
        <title>Thousands of microbial genomes shed light on interconnected biogeochemical processes in an aquifer system.</title>
        <authorList>
            <person name="Anantharaman K."/>
            <person name="Brown C.T."/>
            <person name="Hug L.A."/>
            <person name="Sharon I."/>
            <person name="Castelle C.J."/>
            <person name="Probst A.J."/>
            <person name="Thomas B.C."/>
            <person name="Singh A."/>
            <person name="Wilkins M.J."/>
            <person name="Karaoz U."/>
            <person name="Brodie E.L."/>
            <person name="Williams K.H."/>
            <person name="Hubbard S.S."/>
            <person name="Banfield J.F."/>
        </authorList>
    </citation>
    <scope>NUCLEOTIDE SEQUENCE [LARGE SCALE GENOMIC DNA]</scope>
</reference>
<gene>
    <name evidence="2" type="ORF">A3D77_06010</name>
</gene>
<dbReference type="GO" id="GO:0051536">
    <property type="term" value="F:iron-sulfur cluster binding"/>
    <property type="evidence" value="ECO:0007669"/>
    <property type="project" value="InterPro"/>
</dbReference>
<proteinExistence type="predicted"/>
<dbReference type="InterPro" id="IPR002871">
    <property type="entry name" value="NIF_FeS_clus_asmbl_NifU_N"/>
</dbReference>
<protein>
    <recommendedName>
        <fullName evidence="1">NIF system FeS cluster assembly NifU N-terminal domain-containing protein</fullName>
    </recommendedName>
</protein>
<dbReference type="STRING" id="1798382.A3D77_06010"/>
<evidence type="ECO:0000259" key="1">
    <source>
        <dbReference type="Pfam" id="PF01592"/>
    </source>
</evidence>
<organism evidence="2 3">
    <name type="scientific">Candidatus Gottesmanbacteria bacterium RIFCSPHIGHO2_02_FULL_39_11</name>
    <dbReference type="NCBI Taxonomy" id="1798382"/>
    <lineage>
        <taxon>Bacteria</taxon>
        <taxon>Candidatus Gottesmaniibacteriota</taxon>
    </lineage>
</organism>
<accession>A0A1F5ZWW1</accession>
<dbReference type="CDD" id="cd06664">
    <property type="entry name" value="IscU_like"/>
    <property type="match status" value="1"/>
</dbReference>
<dbReference type="PANTHER" id="PTHR10093">
    <property type="entry name" value="IRON-SULFUR CLUSTER ASSEMBLY ENZYME NIFU HOMOLOG"/>
    <property type="match status" value="1"/>
</dbReference>
<dbReference type="GO" id="GO:0005506">
    <property type="term" value="F:iron ion binding"/>
    <property type="evidence" value="ECO:0007669"/>
    <property type="project" value="InterPro"/>
</dbReference>